<dbReference type="Gene3D" id="3.40.1090.10">
    <property type="entry name" value="Cytosolic phospholipase A2 catalytic domain"/>
    <property type="match status" value="1"/>
</dbReference>
<dbReference type="Pfam" id="PF01735">
    <property type="entry name" value="PLA2_B"/>
    <property type="match status" value="2"/>
</dbReference>
<comment type="similarity">
    <text evidence="1 6">Belongs to the lysophospholipase family.</text>
</comment>
<dbReference type="Proteomes" id="UP001305779">
    <property type="component" value="Unassembled WGS sequence"/>
</dbReference>
<feature type="domain" description="PLA2c" evidence="8">
    <location>
        <begin position="105"/>
        <end position="698"/>
    </location>
</feature>
<evidence type="ECO:0000259" key="8">
    <source>
        <dbReference type="PROSITE" id="PS51210"/>
    </source>
</evidence>
<evidence type="ECO:0000256" key="2">
    <source>
        <dbReference type="ARBA" id="ARBA00022801"/>
    </source>
</evidence>
<evidence type="ECO:0000256" key="3">
    <source>
        <dbReference type="ARBA" id="ARBA00022963"/>
    </source>
</evidence>
<evidence type="ECO:0000313" key="10">
    <source>
        <dbReference type="Proteomes" id="UP001305779"/>
    </source>
</evidence>
<dbReference type="EC" id="3.1.1.5" evidence="6"/>
<dbReference type="SMART" id="SM00022">
    <property type="entry name" value="PLAc"/>
    <property type="match status" value="1"/>
</dbReference>
<evidence type="ECO:0000256" key="5">
    <source>
        <dbReference type="PROSITE-ProRule" id="PRU00555"/>
    </source>
</evidence>
<sequence length="733" mass="80972">MPGQANIRRSETVEQQQYEQKLHEQQDLSDSTEDLDRDMGKMKVSKENGEAGKKPNFFKAKSSAFYHKVIKPAFPEAIQDLKIMGGMTALESRVKHEINDPKIFPEIQKVAEVRRGLDLCPEEQNFIAKRKVNARDHFAKYMGLNPEDVNPEDVPVVSFGGSGGGFRAMIGCLGYCQEMKDAGLWDCLTYVSGVSGSCWSLAAYYTIGKGSMQSVIDHCKKRFSPYHPLSGDAIRTILSAPGGARVTLGPLIQKSKSGLQTVAMDLYSVFTTGWIFFQDDPVNHPGGTAHKEVAGFQKSWYKYSSAREYTDDGSEPLPIMTAIRHERPWKDWEDKEHPFKDADHATGDHADASDAWFQWFEFTPYEIGCDEIEAWCPTWGFGRPFSEGKSTMQLPEQSLALLLGLATSAPAGPLTSYISTISRNLPTGFLGNSIHKMAHAVTKFWGKEGTEEFQNHHPLHACNEHNFMFHYTPTDTAKGRPPGLENSPRIHLIDSGMDNNCPTYVLLHPKRHVDVIINMDASSDVQKDTFQERVDQIGSRRGLKFTKRHNVKAGEDPKDPDRFNGLYAQIYDGVPCERPATVVDSYGRTVTNPPAPIYDRECTMIYMPLLPNERAVPDFDPSTAKFSGSYNLVWTPEQVETLVKVCDANYRAGEATIKEALHEAWERKKRERMAREGGKVATGADAIPVGVAAPAGVALPAGDVAVPGAAPAATVDVNANANAVPGAAVDTPK</sequence>
<name>A0ABR0F2D6_ZASCE</name>
<dbReference type="EMBL" id="JAXOVC010000001">
    <property type="protein sequence ID" value="KAK4507493.1"/>
    <property type="molecule type" value="Genomic_DNA"/>
</dbReference>
<gene>
    <name evidence="9" type="ORF">PRZ48_001228</name>
</gene>
<evidence type="ECO:0000313" key="9">
    <source>
        <dbReference type="EMBL" id="KAK4507493.1"/>
    </source>
</evidence>
<feature type="compositionally biased region" description="Basic and acidic residues" evidence="7">
    <location>
        <begin position="37"/>
        <end position="53"/>
    </location>
</feature>
<accession>A0ABR0F2D6</accession>
<evidence type="ECO:0000256" key="1">
    <source>
        <dbReference type="ARBA" id="ARBA00008780"/>
    </source>
</evidence>
<dbReference type="PANTHER" id="PTHR10728:SF40">
    <property type="entry name" value="PATATIN FAMILY PROTEIN"/>
    <property type="match status" value="1"/>
</dbReference>
<evidence type="ECO:0000256" key="4">
    <source>
        <dbReference type="ARBA" id="ARBA00023098"/>
    </source>
</evidence>
<reference evidence="9 10" key="1">
    <citation type="journal article" date="2023" name="G3 (Bethesda)">
        <title>A chromosome-level genome assembly of Zasmidium syzygii isolated from banana leaves.</title>
        <authorList>
            <person name="van Westerhoven A.C."/>
            <person name="Mehrabi R."/>
            <person name="Talebi R."/>
            <person name="Steentjes M.B.F."/>
            <person name="Corcolon B."/>
            <person name="Chong P.A."/>
            <person name="Kema G.H.J."/>
            <person name="Seidl M.F."/>
        </authorList>
    </citation>
    <scope>NUCLEOTIDE SEQUENCE [LARGE SCALE GENOMIC DNA]</scope>
    <source>
        <strain evidence="9 10">P124</strain>
    </source>
</reference>
<evidence type="ECO:0000256" key="6">
    <source>
        <dbReference type="RuleBase" id="RU362103"/>
    </source>
</evidence>
<evidence type="ECO:0000256" key="7">
    <source>
        <dbReference type="SAM" id="MobiDB-lite"/>
    </source>
</evidence>
<feature type="region of interest" description="Disordered" evidence="7">
    <location>
        <begin position="1"/>
        <end position="55"/>
    </location>
</feature>
<keyword evidence="2 5" id="KW-0378">Hydrolase</keyword>
<comment type="caution">
    <text evidence="9">The sequence shown here is derived from an EMBL/GenBank/DDBJ whole genome shotgun (WGS) entry which is preliminary data.</text>
</comment>
<dbReference type="PANTHER" id="PTHR10728">
    <property type="entry name" value="CYTOSOLIC PHOSPHOLIPASE A2"/>
    <property type="match status" value="1"/>
</dbReference>
<organism evidence="9 10">
    <name type="scientific">Zasmidium cellare</name>
    <name type="common">Wine cellar mold</name>
    <name type="synonym">Racodium cellare</name>
    <dbReference type="NCBI Taxonomy" id="395010"/>
    <lineage>
        <taxon>Eukaryota</taxon>
        <taxon>Fungi</taxon>
        <taxon>Dikarya</taxon>
        <taxon>Ascomycota</taxon>
        <taxon>Pezizomycotina</taxon>
        <taxon>Dothideomycetes</taxon>
        <taxon>Dothideomycetidae</taxon>
        <taxon>Mycosphaerellales</taxon>
        <taxon>Mycosphaerellaceae</taxon>
        <taxon>Zasmidium</taxon>
    </lineage>
</organism>
<dbReference type="PROSITE" id="PS51210">
    <property type="entry name" value="PLA2C"/>
    <property type="match status" value="1"/>
</dbReference>
<keyword evidence="10" id="KW-1185">Reference proteome</keyword>
<protein>
    <recommendedName>
        <fullName evidence="6">Lysophospholipase</fullName>
        <ecNumber evidence="6">3.1.1.5</ecNumber>
    </recommendedName>
</protein>
<dbReference type="SUPFAM" id="SSF52151">
    <property type="entry name" value="FabD/lysophospholipase-like"/>
    <property type="match status" value="1"/>
</dbReference>
<dbReference type="InterPro" id="IPR016035">
    <property type="entry name" value="Acyl_Trfase/lysoPLipase"/>
</dbReference>
<keyword evidence="3 5" id="KW-0442">Lipid degradation</keyword>
<comment type="catalytic activity">
    <reaction evidence="6">
        <text>a 1-acyl-sn-glycero-3-phosphocholine + H2O = sn-glycerol 3-phosphocholine + a fatty acid + H(+)</text>
        <dbReference type="Rhea" id="RHEA:15177"/>
        <dbReference type="ChEBI" id="CHEBI:15377"/>
        <dbReference type="ChEBI" id="CHEBI:15378"/>
        <dbReference type="ChEBI" id="CHEBI:16870"/>
        <dbReference type="ChEBI" id="CHEBI:28868"/>
        <dbReference type="ChEBI" id="CHEBI:58168"/>
        <dbReference type="EC" id="3.1.1.5"/>
    </reaction>
</comment>
<keyword evidence="4 5" id="KW-0443">Lipid metabolism</keyword>
<dbReference type="InterPro" id="IPR002642">
    <property type="entry name" value="LysoPLipase_cat_dom"/>
</dbReference>
<proteinExistence type="inferred from homology"/>